<accession>A0A7V0I9L4</accession>
<dbReference type="GO" id="GO:0043546">
    <property type="term" value="F:molybdopterin cofactor binding"/>
    <property type="evidence" value="ECO:0007669"/>
    <property type="project" value="InterPro"/>
</dbReference>
<dbReference type="EMBL" id="DQWQ01000025">
    <property type="protein sequence ID" value="HDD35264.1"/>
    <property type="molecule type" value="Genomic_DNA"/>
</dbReference>
<evidence type="ECO:0000256" key="1">
    <source>
        <dbReference type="ARBA" id="ARBA00010312"/>
    </source>
</evidence>
<dbReference type="Gene3D" id="3.40.50.740">
    <property type="match status" value="1"/>
</dbReference>
<dbReference type="AlphaFoldDB" id="A0A7V0I9L4"/>
<dbReference type="Pfam" id="PF00384">
    <property type="entry name" value="Molybdopterin"/>
    <property type="match status" value="1"/>
</dbReference>
<proteinExistence type="inferred from homology"/>
<dbReference type="InterPro" id="IPR009010">
    <property type="entry name" value="Asp_de-COase-like_dom_sf"/>
</dbReference>
<protein>
    <recommendedName>
        <fullName evidence="9">4Fe-4S Mo/W bis-MGD-type domain-containing protein</fullName>
    </recommendedName>
</protein>
<dbReference type="Gene3D" id="2.40.40.20">
    <property type="match status" value="1"/>
</dbReference>
<dbReference type="GO" id="GO:0016491">
    <property type="term" value="F:oxidoreductase activity"/>
    <property type="evidence" value="ECO:0007669"/>
    <property type="project" value="UniProtKB-KW"/>
</dbReference>
<keyword evidence="4" id="KW-0479">Metal-binding</keyword>
<organism evidence="10">
    <name type="scientific">Desulfofervidus auxilii</name>
    <dbReference type="NCBI Taxonomy" id="1621989"/>
    <lineage>
        <taxon>Bacteria</taxon>
        <taxon>Pseudomonadati</taxon>
        <taxon>Thermodesulfobacteriota</taxon>
        <taxon>Candidatus Desulfofervidia</taxon>
        <taxon>Candidatus Desulfofervidales</taxon>
        <taxon>Candidatus Desulfofervidaceae</taxon>
        <taxon>Candidatus Desulfofervidus</taxon>
    </lineage>
</organism>
<dbReference type="CDD" id="cd02775">
    <property type="entry name" value="MopB_CT"/>
    <property type="match status" value="1"/>
</dbReference>
<dbReference type="PROSITE" id="PS51669">
    <property type="entry name" value="4FE4S_MOW_BIS_MGD"/>
    <property type="match status" value="1"/>
</dbReference>
<dbReference type="InterPro" id="IPR006657">
    <property type="entry name" value="MoPterin_dinucl-bd_dom"/>
</dbReference>
<dbReference type="InterPro" id="IPR006311">
    <property type="entry name" value="TAT_signal"/>
</dbReference>
<dbReference type="InterPro" id="IPR006963">
    <property type="entry name" value="Mopterin_OxRdtase_4Fe-4S_dom"/>
</dbReference>
<evidence type="ECO:0000313" key="10">
    <source>
        <dbReference type="EMBL" id="HDD35264.1"/>
    </source>
</evidence>
<dbReference type="SUPFAM" id="SSF50692">
    <property type="entry name" value="ADC-like"/>
    <property type="match status" value="1"/>
</dbReference>
<dbReference type="PROSITE" id="PS51318">
    <property type="entry name" value="TAT"/>
    <property type="match status" value="1"/>
</dbReference>
<keyword evidence="6" id="KW-0560">Oxidoreductase</keyword>
<dbReference type="InterPro" id="IPR006656">
    <property type="entry name" value="Mopterin_OxRdtase"/>
</dbReference>
<gene>
    <name evidence="10" type="ORF">ENF30_00530</name>
</gene>
<keyword evidence="5" id="KW-0732">Signal</keyword>
<evidence type="ECO:0000256" key="6">
    <source>
        <dbReference type="ARBA" id="ARBA00023002"/>
    </source>
</evidence>
<evidence type="ECO:0000256" key="8">
    <source>
        <dbReference type="ARBA" id="ARBA00023014"/>
    </source>
</evidence>
<dbReference type="InterPro" id="IPR050612">
    <property type="entry name" value="Prok_Mopterin_Oxidored"/>
</dbReference>
<dbReference type="PANTHER" id="PTHR43742:SF9">
    <property type="entry name" value="TETRATHIONATE REDUCTASE SUBUNIT A"/>
    <property type="match status" value="1"/>
</dbReference>
<dbReference type="GO" id="GO:0051539">
    <property type="term" value="F:4 iron, 4 sulfur cluster binding"/>
    <property type="evidence" value="ECO:0007669"/>
    <property type="project" value="UniProtKB-KW"/>
</dbReference>
<keyword evidence="3" id="KW-0500">Molybdenum</keyword>
<sequence length="749" mass="83702">MLTRRDFLQFIVGGTIGTLFSPLPWRMADEMALFSQRWTYQPPKGKENWVHAVCQLCPGGCGLKVRKIDERVVKIEGNSLNPINRGGLCPLGAAGIQLVYGDHRRIKKPLKRVGKRGEDKWEEIEWSMALNVLLERLQELRKSGKGHALACIDGYGNTLISGLIKRFCQAYGTPNYFSMGVADEVSSLAIRAMQGHDGCIGFDLENSNYILSFGSQLWEGWGIPVRMQILYSHIYGNPNRPKAKIIQFEPRMSDTAAKVDEWVPVKPGTEGALALGVAHVIVKEGLYNQEFVTNYTKGFESFKKRVLEKYAPHKVAEITGVAKEEISRIAREFAKAKFPVAVWGRGKGDIPCGFYEVMAIQSLNALVGNINRKGGVICFKDVVNEWWSAFGLDNTAKSTLKKGRADGGGHLSLLHKFSENVKNKKYPIEVLVTFEANPCYAAPDPVSFKQALENIPFIVSFSAFMDETTKHADLVLPTAFFLERWDGITTPKGLQYPIFGVSRPVLKSAYDVKHPADIILFISKKINGLSQAMPWDNYKAVLITVAKKIYEKGEGKIGNFPLPGSFNAMWEKLNENIWLNPDVKREGFKTASGKFEFIPAGFDVPRYEPWQLKGDKKEFPFTLIPLQCLMLTDGYMASAPYMMKALASTILIKNDLVVEIHPATATKCHLMDGDRALLKTPFGEAQVRVRFSEGINKEMIAIPIGLGHKAYDEYLKDKGINAHEVLGYAEEKFTGIATWALSRVNLIKI</sequence>
<evidence type="ECO:0000256" key="7">
    <source>
        <dbReference type="ARBA" id="ARBA00023004"/>
    </source>
</evidence>
<dbReference type="SUPFAM" id="SSF53706">
    <property type="entry name" value="Formate dehydrogenase/DMSO reductase, domains 1-3"/>
    <property type="match status" value="1"/>
</dbReference>
<dbReference type="PANTHER" id="PTHR43742">
    <property type="entry name" value="TRIMETHYLAMINE-N-OXIDE REDUCTASE"/>
    <property type="match status" value="1"/>
</dbReference>
<dbReference type="Pfam" id="PF01568">
    <property type="entry name" value="Molydop_binding"/>
    <property type="match status" value="1"/>
</dbReference>
<dbReference type="Gene3D" id="2.20.25.90">
    <property type="entry name" value="ADC-like domains"/>
    <property type="match status" value="1"/>
</dbReference>
<evidence type="ECO:0000256" key="3">
    <source>
        <dbReference type="ARBA" id="ARBA00022505"/>
    </source>
</evidence>
<name>A0A7V0I9L4_DESA2</name>
<comment type="similarity">
    <text evidence="1">Belongs to the prokaryotic molybdopterin-containing oxidoreductase family.</text>
</comment>
<dbReference type="SMART" id="SM00926">
    <property type="entry name" value="Molybdop_Fe4S4"/>
    <property type="match status" value="1"/>
</dbReference>
<reference evidence="10" key="1">
    <citation type="journal article" date="2020" name="mSystems">
        <title>Genome- and Community-Level Interaction Insights into Carbon Utilization and Element Cycling Functions of Hydrothermarchaeota in Hydrothermal Sediment.</title>
        <authorList>
            <person name="Zhou Z."/>
            <person name="Liu Y."/>
            <person name="Xu W."/>
            <person name="Pan J."/>
            <person name="Luo Z.H."/>
            <person name="Li M."/>
        </authorList>
    </citation>
    <scope>NUCLEOTIDE SEQUENCE [LARGE SCALE GENOMIC DNA]</scope>
    <source>
        <strain evidence="10">HyVt-113</strain>
    </source>
</reference>
<evidence type="ECO:0000259" key="9">
    <source>
        <dbReference type="PROSITE" id="PS51669"/>
    </source>
</evidence>
<keyword evidence="8" id="KW-0411">Iron-sulfur</keyword>
<keyword evidence="2" id="KW-0004">4Fe-4S</keyword>
<dbReference type="Gene3D" id="3.30.2070.10">
    <property type="entry name" value="Formate dehydrogenase/DMSO reductase"/>
    <property type="match status" value="1"/>
</dbReference>
<dbReference type="Gene3D" id="3.40.228.10">
    <property type="entry name" value="Dimethylsulfoxide Reductase, domain 2"/>
    <property type="match status" value="1"/>
</dbReference>
<dbReference type="Proteomes" id="UP000885706">
    <property type="component" value="Unassembled WGS sequence"/>
</dbReference>
<feature type="domain" description="4Fe-4S Mo/W bis-MGD-type" evidence="9">
    <location>
        <begin position="47"/>
        <end position="103"/>
    </location>
</feature>
<comment type="caution">
    <text evidence="10">The sequence shown here is derived from an EMBL/GenBank/DDBJ whole genome shotgun (WGS) entry which is preliminary data.</text>
</comment>
<dbReference type="Pfam" id="PF04879">
    <property type="entry name" value="Molybdop_Fe4S4"/>
    <property type="match status" value="1"/>
</dbReference>
<evidence type="ECO:0000256" key="2">
    <source>
        <dbReference type="ARBA" id="ARBA00022485"/>
    </source>
</evidence>
<dbReference type="GO" id="GO:0046872">
    <property type="term" value="F:metal ion binding"/>
    <property type="evidence" value="ECO:0007669"/>
    <property type="project" value="UniProtKB-KW"/>
</dbReference>
<evidence type="ECO:0000256" key="5">
    <source>
        <dbReference type="ARBA" id="ARBA00022729"/>
    </source>
</evidence>
<keyword evidence="7" id="KW-0408">Iron</keyword>
<evidence type="ECO:0000256" key="4">
    <source>
        <dbReference type="ARBA" id="ARBA00022723"/>
    </source>
</evidence>